<evidence type="ECO:0000313" key="4">
    <source>
        <dbReference type="Proteomes" id="UP000247647"/>
    </source>
</evidence>
<dbReference type="AlphaFoldDB" id="A0A318YJ51"/>
<dbReference type="InterPro" id="IPR008942">
    <property type="entry name" value="ENTH_VHS"/>
</dbReference>
<dbReference type="Pfam" id="PF04818">
    <property type="entry name" value="CID"/>
    <property type="match status" value="1"/>
</dbReference>
<name>A0A318YJ51_ASPNB</name>
<protein>
    <submittedName>
        <fullName evidence="3">DUF618 domain protein</fullName>
    </submittedName>
</protein>
<keyword evidence="4" id="KW-1185">Reference proteome</keyword>
<evidence type="ECO:0000259" key="2">
    <source>
        <dbReference type="PROSITE" id="PS51391"/>
    </source>
</evidence>
<feature type="domain" description="CID" evidence="2">
    <location>
        <begin position="1"/>
        <end position="133"/>
    </location>
</feature>
<dbReference type="SMART" id="SM00582">
    <property type="entry name" value="RPR"/>
    <property type="match status" value="1"/>
</dbReference>
<sequence length="415" mass="44509">MAYTDDAVKAKLSALNETQEGIVTVAQWVMFHRRHAERTAQLWLQKLRDSPAPKRLNLIYLANEVAQQSRARRKEDFLIAFSPIIAEATAIAYKGSSNDIQQKIRRVVEVWRQRSIFELPIQEAVEARVDEIDKSRSTGKKPLLGGSLFSSSSGSTPSELQPLVPLQVAVSKATVASAASATAANAEYDKMHDPNTPLPTPPVHAARLSQLLKALANAESSVSEVIKSRTALIEGLEKLLATNRSALSKEQSMVAQLTGRKSETEATKREVEDGIMRGLSAENSPAINHGDAGPEGEPISRPEVEALTPPPVEAITPVGSPKQAAQDSDFSAVPPQPQILGGFTLPGFGNPADSSLSAAGFPPAGLGEHQTDGSNGLHAKRRKVTHEEEDYAQFAGGDLDADVAELLKQEGDAQQ</sequence>
<proteinExistence type="predicted"/>
<dbReference type="EMBL" id="KZ821459">
    <property type="protein sequence ID" value="PYH34485.1"/>
    <property type="molecule type" value="Genomic_DNA"/>
</dbReference>
<evidence type="ECO:0000256" key="1">
    <source>
        <dbReference type="SAM" id="MobiDB-lite"/>
    </source>
</evidence>
<gene>
    <name evidence="3" type="ORF">BO87DRAFT_358392</name>
</gene>
<dbReference type="PROSITE" id="PS51391">
    <property type="entry name" value="CID"/>
    <property type="match status" value="1"/>
</dbReference>
<dbReference type="Proteomes" id="UP000247647">
    <property type="component" value="Unassembled WGS sequence"/>
</dbReference>
<dbReference type="PANTHER" id="PTHR12460:SF0">
    <property type="entry name" value="CID DOMAIN-CONTAINING PROTEIN-RELATED"/>
    <property type="match status" value="1"/>
</dbReference>
<dbReference type="GO" id="GO:0031124">
    <property type="term" value="P:mRNA 3'-end processing"/>
    <property type="evidence" value="ECO:0007669"/>
    <property type="project" value="InterPro"/>
</dbReference>
<dbReference type="Gene3D" id="1.25.40.90">
    <property type="match status" value="1"/>
</dbReference>
<dbReference type="InterPro" id="IPR047883">
    <property type="entry name" value="Rtt103-like_CID"/>
</dbReference>
<dbReference type="PANTHER" id="PTHR12460">
    <property type="entry name" value="CYCLIN-DEPENDENT KINASE INHIBITOR-RELATED PROTEIN"/>
    <property type="match status" value="1"/>
</dbReference>
<dbReference type="GO" id="GO:0099122">
    <property type="term" value="F:RNA polymerase II C-terminal domain binding"/>
    <property type="evidence" value="ECO:0007669"/>
    <property type="project" value="InterPro"/>
</dbReference>
<dbReference type="CDD" id="cd17003">
    <property type="entry name" value="CID_Rtt103"/>
    <property type="match status" value="1"/>
</dbReference>
<evidence type="ECO:0000313" key="3">
    <source>
        <dbReference type="EMBL" id="PYH34485.1"/>
    </source>
</evidence>
<accession>A0A318YJ51</accession>
<dbReference type="InterPro" id="IPR006569">
    <property type="entry name" value="CID_dom"/>
</dbReference>
<dbReference type="RefSeq" id="XP_025479963.1">
    <property type="nucleotide sequence ID" value="XM_025621464.1"/>
</dbReference>
<dbReference type="OrthoDB" id="10069473at2759"/>
<dbReference type="SUPFAM" id="SSF48464">
    <property type="entry name" value="ENTH/VHS domain"/>
    <property type="match status" value="1"/>
</dbReference>
<feature type="region of interest" description="Disordered" evidence="1">
    <location>
        <begin position="278"/>
        <end position="387"/>
    </location>
</feature>
<dbReference type="FunFam" id="1.25.40.90:FF:000030">
    <property type="entry name" value="DUF618 domain protein"/>
    <property type="match status" value="1"/>
</dbReference>
<organism evidence="3 4">
    <name type="scientific">Aspergillus neoniger (strain CBS 115656)</name>
    <dbReference type="NCBI Taxonomy" id="1448310"/>
    <lineage>
        <taxon>Eukaryota</taxon>
        <taxon>Fungi</taxon>
        <taxon>Dikarya</taxon>
        <taxon>Ascomycota</taxon>
        <taxon>Pezizomycotina</taxon>
        <taxon>Eurotiomycetes</taxon>
        <taxon>Eurotiomycetidae</taxon>
        <taxon>Eurotiales</taxon>
        <taxon>Aspergillaceae</taxon>
        <taxon>Aspergillus</taxon>
        <taxon>Aspergillus subgen. Circumdati</taxon>
    </lineage>
</organism>
<reference evidence="3" key="1">
    <citation type="submission" date="2016-12" db="EMBL/GenBank/DDBJ databases">
        <title>The genomes of Aspergillus section Nigri reveals drivers in fungal speciation.</title>
        <authorList>
            <consortium name="DOE Joint Genome Institute"/>
            <person name="Vesth T.C."/>
            <person name="Nybo J."/>
            <person name="Theobald S."/>
            <person name="Brandl J."/>
            <person name="Frisvad J.C."/>
            <person name="Nielsen K.F."/>
            <person name="Lyhne E.K."/>
            <person name="Kogle M.E."/>
            <person name="Kuo A."/>
            <person name="Riley R."/>
            <person name="Clum A."/>
            <person name="Nolan M."/>
            <person name="Lipzen A."/>
            <person name="Salamov A."/>
            <person name="Henrissat B."/>
            <person name="Wiebenga A."/>
            <person name="De Vries R.P."/>
            <person name="Grigoriev I.V."/>
            <person name="Mortensen U.H."/>
            <person name="Andersen M.R."/>
            <person name="Baker S.E."/>
        </authorList>
    </citation>
    <scope>NUCLEOTIDE SEQUENCE [LARGE SCALE GENOMIC DNA]</scope>
    <source>
        <strain evidence="3">CBS 115656</strain>
    </source>
</reference>
<dbReference type="GeneID" id="37123920"/>